<evidence type="ECO:0000313" key="2">
    <source>
        <dbReference type="EMBL" id="KAK5164039.1"/>
    </source>
</evidence>
<feature type="region of interest" description="Disordered" evidence="1">
    <location>
        <begin position="1441"/>
        <end position="1462"/>
    </location>
</feature>
<dbReference type="GeneID" id="89931459"/>
<feature type="compositionally biased region" description="Basic and acidic residues" evidence="1">
    <location>
        <begin position="190"/>
        <end position="204"/>
    </location>
</feature>
<feature type="compositionally biased region" description="Polar residues" evidence="1">
    <location>
        <begin position="313"/>
        <end position="327"/>
    </location>
</feature>
<feature type="compositionally biased region" description="Polar residues" evidence="1">
    <location>
        <begin position="757"/>
        <end position="768"/>
    </location>
</feature>
<dbReference type="EMBL" id="JAVRRT010000021">
    <property type="protein sequence ID" value="KAK5164039.1"/>
    <property type="molecule type" value="Genomic_DNA"/>
</dbReference>
<dbReference type="Proteomes" id="UP001337655">
    <property type="component" value="Unassembled WGS sequence"/>
</dbReference>
<feature type="compositionally biased region" description="Basic and acidic residues" evidence="1">
    <location>
        <begin position="329"/>
        <end position="339"/>
    </location>
</feature>
<feature type="region of interest" description="Disordered" evidence="1">
    <location>
        <begin position="985"/>
        <end position="1150"/>
    </location>
</feature>
<feature type="compositionally biased region" description="Low complexity" evidence="1">
    <location>
        <begin position="663"/>
        <end position="692"/>
    </location>
</feature>
<feature type="region of interest" description="Disordered" evidence="1">
    <location>
        <begin position="663"/>
        <end position="914"/>
    </location>
</feature>
<accession>A0AAV9NXN4</accession>
<feature type="compositionally biased region" description="Polar residues" evidence="1">
    <location>
        <begin position="355"/>
        <end position="365"/>
    </location>
</feature>
<feature type="compositionally biased region" description="Basic and acidic residues" evidence="1">
    <location>
        <begin position="1093"/>
        <end position="1105"/>
    </location>
</feature>
<feature type="compositionally biased region" description="Polar residues" evidence="1">
    <location>
        <begin position="1251"/>
        <end position="1273"/>
    </location>
</feature>
<sequence length="1482" mass="161275">MKAPKLPKLKSSNDVNATNPETSMAESTLRASVDDLRSPGSRDLLRQHFTGAFPETQRRTNQERYSEDAGLKPRQSSSTSSLNVGQNSAAQSSSSSLDKHGMNNMRLSAVAEDHPSLDIAQAIHLLQELKKNASPSDLVALHKALLPTRDSYMASPTMPNNEDRASGNFSTSTVIRRGSMLPAGLATRGDASEDLLRRQEDVKQPIRQKKSKTGGDFKTHLRQKLSQGSLAALDLADEAGQTLHARAATPADDLYTVGHYRPGTLRITNGAASPEPGALVRERINSDLDGLPSRREAQTPRKSTERGRLELQPVTTRGSQDYATAPSTPRERPSFEHHVAGTAVINNAEVDTEPPRQTLTRSQTEPAAPPLSEQPSFDTPRKGRSRHNSRSRDSLTPRDSSISGIPHPKERDESVPRIYKRQRPHRARERSQSATPRSRDPSLTRIPMPKESAASLRGSTIMAHKVSEQSLLHPIRRSFDDGRVSPLPEEMPRFAHRWSHRASQISQEYVAECEISASPYGEQAAAEREALLKRLSTVFDSEDEQVTDNETPETALSRLNGDTVAIIKDHIAPRETSETKEGASPSQHFLRNFHAGRPTPQKADSGYGTDNSLQEHQRQMLQDASRLYNNNANLRNDSDEAVKMDDDVQSLYSLNQILRSPSLLSPAASPSSQTPASRKQRSSLLRLVTSSRGNSSNSLPITPVTEKATEKAPDSTPSEVKRSKSQKKKLQKPMPDAVKKELKEQRKKQKEQQETKSANPSETFTLTEQAPAGSGRFSWEPAAASPISTPGPTQEQQAHLESRPSLAETRSKKSFHRDDDAAFSANSPITRKRSKSLGRERQRSNTVRDTAEEDVGSSSRRTSWGLASRKSRRSSEHSASRPTDLDVPPMPNFASTSSDESKNDGDEEAPMWTDYSSVSRTLGVNPYDISTNLMRRTVALPGGVNEGLQSPHQITTAVYRSKNGGLQGMDSGMAAELARLKSRDIASSNNQRIDDRPRMATPRLRENTRSMSSSTAPVPTAVVARRPMDRRGSLPSEAAQQQIAELSARPLSGYADSIPPMPELPADVARGAPQGTAPVDKQGKDSAQPTPVDSERSSSSEETPGHSRVSVADAVRKTMEHKKQVGEVSEQKCRVRPIGPRQESATSLQAQVQTILRTPSDGSASIQIGLGSDTGVEEKPAVAAVSEANKESAEESIAADWSAQAKIWKERRRTLGESLAKPATGSGEAPMSPVSPLTSQEALSPFVGLSRSITPQVKDSSQSSAWPPNARTSSGEEKEVVPAAEQDDSRSQTPHASSTDLLGPQSARAANTSHIAHQRPIHRERSPGGRVITPSGNFHPYTPADAPSAERSRRKSIGRPTPPADAPRLEQSRPETLAKLTSSSTTNFYNTTTTTTTTSQASRSTQSLEISRGSPMQSMVHDSSLFDRYAGGMQYGYEKGSGFGGSAGTRSHGKSRAERKSRELSVGFGVDLSDVPVFLRKV</sequence>
<feature type="compositionally biased region" description="Polar residues" evidence="1">
    <location>
        <begin position="786"/>
        <end position="799"/>
    </location>
</feature>
<feature type="compositionally biased region" description="Polar residues" evidence="1">
    <location>
        <begin position="10"/>
        <end position="30"/>
    </location>
</feature>
<feature type="region of interest" description="Disordered" evidence="1">
    <location>
        <begin position="1"/>
        <end position="101"/>
    </location>
</feature>
<evidence type="ECO:0000256" key="1">
    <source>
        <dbReference type="SAM" id="MobiDB-lite"/>
    </source>
</evidence>
<proteinExistence type="predicted"/>
<feature type="compositionally biased region" description="Basic and acidic residues" evidence="1">
    <location>
        <begin position="737"/>
        <end position="754"/>
    </location>
</feature>
<feature type="region of interest" description="Disordered" evidence="1">
    <location>
        <begin position="188"/>
        <end position="219"/>
    </location>
</feature>
<feature type="compositionally biased region" description="Basic and acidic residues" evidence="1">
    <location>
        <begin position="56"/>
        <end position="71"/>
    </location>
</feature>
<feature type="compositionally biased region" description="Basic and acidic residues" evidence="1">
    <location>
        <begin position="992"/>
        <end position="1008"/>
    </location>
</feature>
<gene>
    <name evidence="2" type="ORF">LTR77_010130</name>
</gene>
<feature type="compositionally biased region" description="Basic residues" evidence="1">
    <location>
        <begin position="418"/>
        <end position="428"/>
    </location>
</feature>
<feature type="region of interest" description="Disordered" evidence="1">
    <location>
        <begin position="285"/>
        <end position="458"/>
    </location>
</feature>
<feature type="region of interest" description="Disordered" evidence="1">
    <location>
        <begin position="571"/>
        <end position="618"/>
    </location>
</feature>
<feature type="region of interest" description="Disordered" evidence="1">
    <location>
        <begin position="1217"/>
        <end position="1418"/>
    </location>
</feature>
<feature type="compositionally biased region" description="Basic and acidic residues" evidence="1">
    <location>
        <begin position="571"/>
        <end position="581"/>
    </location>
</feature>
<feature type="compositionally biased region" description="Low complexity" evidence="1">
    <location>
        <begin position="1381"/>
        <end position="1407"/>
    </location>
</feature>
<keyword evidence="3" id="KW-1185">Reference proteome</keyword>
<comment type="caution">
    <text evidence="2">The sequence shown here is derived from an EMBL/GenBank/DDBJ whole genome shotgun (WGS) entry which is preliminary data.</text>
</comment>
<feature type="compositionally biased region" description="Polar residues" evidence="1">
    <location>
        <begin position="1291"/>
        <end position="1300"/>
    </location>
</feature>
<feature type="compositionally biased region" description="Basic and acidic residues" evidence="1">
    <location>
        <begin position="1114"/>
        <end position="1133"/>
    </location>
</feature>
<feature type="compositionally biased region" description="Polar residues" evidence="1">
    <location>
        <begin position="74"/>
        <end position="87"/>
    </location>
</feature>
<dbReference type="RefSeq" id="XP_064654367.1">
    <property type="nucleotide sequence ID" value="XM_064807353.1"/>
</dbReference>
<protein>
    <submittedName>
        <fullName evidence="2">Uncharacterized protein</fullName>
    </submittedName>
</protein>
<feature type="compositionally biased region" description="Basic and acidic residues" evidence="1">
    <location>
        <begin position="285"/>
        <end position="309"/>
    </location>
</feature>
<reference evidence="2 3" key="1">
    <citation type="submission" date="2023-08" db="EMBL/GenBank/DDBJ databases">
        <title>Black Yeasts Isolated from many extreme environments.</title>
        <authorList>
            <person name="Coleine C."/>
            <person name="Stajich J.E."/>
            <person name="Selbmann L."/>
        </authorList>
    </citation>
    <scope>NUCLEOTIDE SEQUENCE [LARGE SCALE GENOMIC DNA]</scope>
    <source>
        <strain evidence="2 3">CCFEE 5935</strain>
    </source>
</reference>
<name>A0AAV9NXN4_9PEZI</name>
<evidence type="ECO:0000313" key="3">
    <source>
        <dbReference type="Proteomes" id="UP001337655"/>
    </source>
</evidence>
<organism evidence="2 3">
    <name type="scientific">Saxophila tyrrhenica</name>
    <dbReference type="NCBI Taxonomy" id="1690608"/>
    <lineage>
        <taxon>Eukaryota</taxon>
        <taxon>Fungi</taxon>
        <taxon>Dikarya</taxon>
        <taxon>Ascomycota</taxon>
        <taxon>Pezizomycotina</taxon>
        <taxon>Dothideomycetes</taxon>
        <taxon>Dothideomycetidae</taxon>
        <taxon>Mycosphaerellales</taxon>
        <taxon>Extremaceae</taxon>
        <taxon>Saxophila</taxon>
    </lineage>
</organism>